<evidence type="ECO:0000313" key="1">
    <source>
        <dbReference type="Proteomes" id="UP001652623"/>
    </source>
</evidence>
<protein>
    <submittedName>
        <fullName evidence="2">Zinc finger CCCH domain-containing protein 11-like</fullName>
    </submittedName>
</protein>
<gene>
    <name evidence="2" type="primary">LOC132805022</name>
</gene>
<sequence length="210" mass="24800">MEDWDQDTLEKMVDLVCKYFLEAIEKKQYGWCWFWDCPNGGKDCHYRHALPSGHVLKSHFSRKRPKRFPIEEEIENQKKMEETGLAAQQEKRAKNDHMSDQALFLSDSCLFVDDTKAYEKYQREVESEVAEQKKVEKHPLTFYSFVQNAYDLFKVAVSQPKVLIRNLNYLSFSRQDGVARVSNAEFSYDLNVQRKGEKIDTYSDKRDKGE</sequence>
<reference evidence="2" key="1">
    <citation type="submission" date="2025-08" db="UniProtKB">
        <authorList>
            <consortium name="RefSeq"/>
        </authorList>
    </citation>
    <scope>IDENTIFICATION</scope>
    <source>
        <tissue evidence="2">Seedling</tissue>
    </source>
</reference>
<dbReference type="Proteomes" id="UP001652623">
    <property type="component" value="Chromosome 8"/>
</dbReference>
<evidence type="ECO:0000313" key="2">
    <source>
        <dbReference type="RefSeq" id="XP_060675749.1"/>
    </source>
</evidence>
<dbReference type="RefSeq" id="XP_060675749.1">
    <property type="nucleotide sequence ID" value="XM_060819766.1"/>
</dbReference>
<dbReference type="PANTHER" id="PTHR12681:SF0">
    <property type="entry name" value="ZINC FINGER CCCH DOMAIN-CONTAINING PROTEIN 15"/>
    <property type="match status" value="1"/>
</dbReference>
<organism evidence="1 2">
    <name type="scientific">Ziziphus jujuba</name>
    <name type="common">Chinese jujube</name>
    <name type="synonym">Ziziphus sativa</name>
    <dbReference type="NCBI Taxonomy" id="326968"/>
    <lineage>
        <taxon>Eukaryota</taxon>
        <taxon>Viridiplantae</taxon>
        <taxon>Streptophyta</taxon>
        <taxon>Embryophyta</taxon>
        <taxon>Tracheophyta</taxon>
        <taxon>Spermatophyta</taxon>
        <taxon>Magnoliopsida</taxon>
        <taxon>eudicotyledons</taxon>
        <taxon>Gunneridae</taxon>
        <taxon>Pentapetalae</taxon>
        <taxon>rosids</taxon>
        <taxon>fabids</taxon>
        <taxon>Rosales</taxon>
        <taxon>Rhamnaceae</taxon>
        <taxon>Paliureae</taxon>
        <taxon>Ziziphus</taxon>
    </lineage>
</organism>
<dbReference type="GeneID" id="132805022"/>
<dbReference type="PANTHER" id="PTHR12681">
    <property type="entry name" value="ZINC FINGER-CONTAINING PROTEIN P48ZNF"/>
    <property type="match status" value="1"/>
</dbReference>
<name>A0ABM4AG91_ZIZJJ</name>
<keyword evidence="1" id="KW-1185">Reference proteome</keyword>
<proteinExistence type="predicted"/>
<accession>A0ABM4AG91</accession>